<dbReference type="AlphaFoldDB" id="A0A0N7M012"/>
<reference evidence="1 2" key="1">
    <citation type="submission" date="2015-09" db="EMBL/GenBank/DDBJ databases">
        <authorList>
            <consortium name="Swine Surveillance"/>
        </authorList>
    </citation>
    <scope>NUCLEOTIDE SEQUENCE [LARGE SCALE GENOMIC DNA]</scope>
    <source>
        <strain evidence="1 2">CECT 7557</strain>
    </source>
</reference>
<dbReference type="Proteomes" id="UP000052022">
    <property type="component" value="Unassembled WGS sequence"/>
</dbReference>
<evidence type="ECO:0000313" key="2">
    <source>
        <dbReference type="Proteomes" id="UP000052022"/>
    </source>
</evidence>
<accession>A0A0N7M012</accession>
<sequence length="65" mass="7608">MDASPIGRWNRSREQLKGQIELFDLWMNEETVTLVRFPSESHCRDNAFCEAKGLVEPRRIELLTS</sequence>
<organism evidence="1 2">
    <name type="scientific">Tritonibacter multivorans</name>
    <dbReference type="NCBI Taxonomy" id="928856"/>
    <lineage>
        <taxon>Bacteria</taxon>
        <taxon>Pseudomonadati</taxon>
        <taxon>Pseudomonadota</taxon>
        <taxon>Alphaproteobacteria</taxon>
        <taxon>Rhodobacterales</taxon>
        <taxon>Paracoccaceae</taxon>
        <taxon>Tritonibacter</taxon>
    </lineage>
</organism>
<name>A0A0N7M012_9RHOB</name>
<proteinExistence type="predicted"/>
<keyword evidence="2" id="KW-1185">Reference proteome</keyword>
<gene>
    <name evidence="1" type="ORF">TRM7557_02232</name>
</gene>
<dbReference type="EMBL" id="CYSD01000037">
    <property type="protein sequence ID" value="CUH79177.1"/>
    <property type="molecule type" value="Genomic_DNA"/>
</dbReference>
<protein>
    <submittedName>
        <fullName evidence="1">Uncharacterized protein</fullName>
    </submittedName>
</protein>
<evidence type="ECO:0000313" key="1">
    <source>
        <dbReference type="EMBL" id="CUH79177.1"/>
    </source>
</evidence>